<accession>A0ABQ2I606</accession>
<comment type="caution">
    <text evidence="1">The sequence shown here is derived from an EMBL/GenBank/DDBJ whole genome shotgun (WGS) entry which is preliminary data.</text>
</comment>
<evidence type="ECO:0000313" key="2">
    <source>
        <dbReference type="Proteomes" id="UP000632339"/>
    </source>
</evidence>
<dbReference type="Proteomes" id="UP000632339">
    <property type="component" value="Unassembled WGS sequence"/>
</dbReference>
<organism evidence="1 2">
    <name type="scientific">Dyadobacter beijingensis</name>
    <dbReference type="NCBI Taxonomy" id="365489"/>
    <lineage>
        <taxon>Bacteria</taxon>
        <taxon>Pseudomonadati</taxon>
        <taxon>Bacteroidota</taxon>
        <taxon>Cytophagia</taxon>
        <taxon>Cytophagales</taxon>
        <taxon>Spirosomataceae</taxon>
        <taxon>Dyadobacter</taxon>
    </lineage>
</organism>
<proteinExistence type="predicted"/>
<evidence type="ECO:0008006" key="3">
    <source>
        <dbReference type="Google" id="ProtNLM"/>
    </source>
</evidence>
<evidence type="ECO:0000313" key="1">
    <source>
        <dbReference type="EMBL" id="GGM99816.1"/>
    </source>
</evidence>
<dbReference type="EMBL" id="BMLI01000002">
    <property type="protein sequence ID" value="GGM99816.1"/>
    <property type="molecule type" value="Genomic_DNA"/>
</dbReference>
<reference evidence="2" key="1">
    <citation type="journal article" date="2019" name="Int. J. Syst. Evol. Microbiol.">
        <title>The Global Catalogue of Microorganisms (GCM) 10K type strain sequencing project: providing services to taxonomists for standard genome sequencing and annotation.</title>
        <authorList>
            <consortium name="The Broad Institute Genomics Platform"/>
            <consortium name="The Broad Institute Genome Sequencing Center for Infectious Disease"/>
            <person name="Wu L."/>
            <person name="Ma J."/>
        </authorList>
    </citation>
    <scope>NUCLEOTIDE SEQUENCE [LARGE SCALE GENOMIC DNA]</scope>
    <source>
        <strain evidence="2">CGMCC 1.6375</strain>
    </source>
</reference>
<keyword evidence="2" id="KW-1185">Reference proteome</keyword>
<protein>
    <recommendedName>
        <fullName evidence="3">KTSC domain-containing protein</fullName>
    </recommendedName>
</protein>
<gene>
    <name evidence="1" type="ORF">GCM10010967_37290</name>
</gene>
<name>A0ABQ2I606_9BACT</name>
<sequence>MLLWLFKNRFSVLRTLCLILLTAFLICKATDVASLLLVKEKASVVCDTGTCDNEEKTEVEKLNDDQLLISHSVQFGRFVTLIPVKSAFFYTANFDNEIYRNLLSPPPEFI</sequence>